<feature type="non-terminal residue" evidence="9">
    <location>
        <position position="268"/>
    </location>
</feature>
<dbReference type="PROSITE" id="PS50011">
    <property type="entry name" value="PROTEIN_KINASE_DOM"/>
    <property type="match status" value="1"/>
</dbReference>
<organism evidence="9 10">
    <name type="scientific">Lymnaea stagnalis</name>
    <name type="common">Great pond snail</name>
    <name type="synonym">Helix stagnalis</name>
    <dbReference type="NCBI Taxonomy" id="6523"/>
    <lineage>
        <taxon>Eukaryota</taxon>
        <taxon>Metazoa</taxon>
        <taxon>Spiralia</taxon>
        <taxon>Lophotrochozoa</taxon>
        <taxon>Mollusca</taxon>
        <taxon>Gastropoda</taxon>
        <taxon>Heterobranchia</taxon>
        <taxon>Euthyneura</taxon>
        <taxon>Panpulmonata</taxon>
        <taxon>Hygrophila</taxon>
        <taxon>Lymnaeoidea</taxon>
        <taxon>Lymnaeidae</taxon>
        <taxon>Lymnaea</taxon>
    </lineage>
</organism>
<evidence type="ECO:0000256" key="5">
    <source>
        <dbReference type="ARBA" id="ARBA00022840"/>
    </source>
</evidence>
<dbReference type="SUPFAM" id="SSF56112">
    <property type="entry name" value="Protein kinase-like (PK-like)"/>
    <property type="match status" value="1"/>
</dbReference>
<dbReference type="SMART" id="SM00220">
    <property type="entry name" value="S_TKc"/>
    <property type="match status" value="1"/>
</dbReference>
<dbReference type="Gene3D" id="1.10.510.10">
    <property type="entry name" value="Transferase(Phosphotransferase) domain 1"/>
    <property type="match status" value="1"/>
</dbReference>
<dbReference type="PROSITE" id="PS00108">
    <property type="entry name" value="PROTEIN_KINASE_ST"/>
    <property type="match status" value="1"/>
</dbReference>
<evidence type="ECO:0000259" key="8">
    <source>
        <dbReference type="PROSITE" id="PS50011"/>
    </source>
</evidence>
<dbReference type="Pfam" id="PF00069">
    <property type="entry name" value="Pkinase"/>
    <property type="match status" value="1"/>
</dbReference>
<keyword evidence="1 7" id="KW-0723">Serine/threonine-protein kinase</keyword>
<comment type="similarity">
    <text evidence="7">Belongs to the protein kinase superfamily.</text>
</comment>
<keyword evidence="10" id="KW-1185">Reference proteome</keyword>
<evidence type="ECO:0000313" key="10">
    <source>
        <dbReference type="Proteomes" id="UP001497497"/>
    </source>
</evidence>
<gene>
    <name evidence="9" type="ORF">GSLYS_00009964001</name>
</gene>
<dbReference type="PANTHER" id="PTHR48016">
    <property type="entry name" value="MAP KINASE KINASE KINASE SSK2-RELATED-RELATED"/>
    <property type="match status" value="1"/>
</dbReference>
<dbReference type="GO" id="GO:0004674">
    <property type="term" value="F:protein serine/threonine kinase activity"/>
    <property type="evidence" value="ECO:0007669"/>
    <property type="project" value="UniProtKB-KW"/>
</dbReference>
<comment type="caution">
    <text evidence="9">The sequence shown here is derived from an EMBL/GenBank/DDBJ whole genome shotgun (WGS) entry which is preliminary data.</text>
</comment>
<keyword evidence="4" id="KW-0418">Kinase</keyword>
<proteinExistence type="inferred from homology"/>
<protein>
    <recommendedName>
        <fullName evidence="8">Protein kinase domain-containing protein</fullName>
    </recommendedName>
</protein>
<evidence type="ECO:0000313" key="9">
    <source>
        <dbReference type="EMBL" id="CAL1536051.1"/>
    </source>
</evidence>
<dbReference type="InterPro" id="IPR008271">
    <property type="entry name" value="Ser/Thr_kinase_AS"/>
</dbReference>
<name>A0AAV2HTV4_LYMST</name>
<keyword evidence="5 6" id="KW-0067">ATP-binding</keyword>
<keyword evidence="3 6" id="KW-0547">Nucleotide-binding</keyword>
<keyword evidence="2" id="KW-0808">Transferase</keyword>
<dbReference type="InterPro" id="IPR001245">
    <property type="entry name" value="Ser-Thr/Tyr_kinase_cat_dom"/>
</dbReference>
<evidence type="ECO:0000256" key="2">
    <source>
        <dbReference type="ARBA" id="ARBA00022679"/>
    </source>
</evidence>
<dbReference type="AlphaFoldDB" id="A0AAV2HTV4"/>
<dbReference type="InterPro" id="IPR000719">
    <property type="entry name" value="Prot_kinase_dom"/>
</dbReference>
<dbReference type="InterPro" id="IPR017441">
    <property type="entry name" value="Protein_kinase_ATP_BS"/>
</dbReference>
<dbReference type="InterPro" id="IPR050538">
    <property type="entry name" value="MAP_kinase_kinase_kinase"/>
</dbReference>
<dbReference type="InterPro" id="IPR011009">
    <property type="entry name" value="Kinase-like_dom_sf"/>
</dbReference>
<dbReference type="PRINTS" id="PR00109">
    <property type="entry name" value="TYRKINASE"/>
</dbReference>
<feature type="binding site" evidence="6">
    <location>
        <position position="40"/>
    </location>
    <ligand>
        <name>ATP</name>
        <dbReference type="ChEBI" id="CHEBI:30616"/>
    </ligand>
</feature>
<evidence type="ECO:0000256" key="3">
    <source>
        <dbReference type="ARBA" id="ARBA00022741"/>
    </source>
</evidence>
<dbReference type="Proteomes" id="UP001497497">
    <property type="component" value="Unassembled WGS sequence"/>
</dbReference>
<sequence length="268" mass="30581">DGVNEPTNWRKGDFIGGGAFGQVFCMAVNDKDTTVPLAVKQITILHSGDNKHLEAYEKEKCILPKLDHERIVPFYGYCKKDNLLFLFMERMPMGSLHSYIDNDSNPDLSERDIVHITKQILQGLEYVHEKGIIHRDIKAANILLQDKFNIKLADFGVSKLLDDISVAHTSGVGTTRWMAPEMLRSEPYRKEVDIWAVGCTVLEMITRYPPFKGLERHMVEFRLSGEHPSPAYNLDLNCSQDLNDFLNETFEKDPMKRPRAANLLSSKL</sequence>
<evidence type="ECO:0000256" key="1">
    <source>
        <dbReference type="ARBA" id="ARBA00022527"/>
    </source>
</evidence>
<feature type="non-terminal residue" evidence="9">
    <location>
        <position position="1"/>
    </location>
</feature>
<dbReference type="EMBL" id="CAXITT010000219">
    <property type="protein sequence ID" value="CAL1536051.1"/>
    <property type="molecule type" value="Genomic_DNA"/>
</dbReference>
<dbReference type="PIRSF" id="PIRSF000654">
    <property type="entry name" value="Integrin-linked_kinase"/>
    <property type="match status" value="1"/>
</dbReference>
<feature type="domain" description="Protein kinase" evidence="8">
    <location>
        <begin position="9"/>
        <end position="268"/>
    </location>
</feature>
<dbReference type="PROSITE" id="PS00107">
    <property type="entry name" value="PROTEIN_KINASE_ATP"/>
    <property type="match status" value="1"/>
</dbReference>
<evidence type="ECO:0000256" key="7">
    <source>
        <dbReference type="RuleBase" id="RU000304"/>
    </source>
</evidence>
<evidence type="ECO:0000256" key="4">
    <source>
        <dbReference type="ARBA" id="ARBA00022777"/>
    </source>
</evidence>
<evidence type="ECO:0000256" key="6">
    <source>
        <dbReference type="PROSITE-ProRule" id="PRU10141"/>
    </source>
</evidence>
<accession>A0AAV2HTV4</accession>
<reference evidence="9 10" key="1">
    <citation type="submission" date="2024-04" db="EMBL/GenBank/DDBJ databases">
        <authorList>
            <consortium name="Genoscope - CEA"/>
            <person name="William W."/>
        </authorList>
    </citation>
    <scope>NUCLEOTIDE SEQUENCE [LARGE SCALE GENOMIC DNA]</scope>
</reference>
<dbReference type="GO" id="GO:0005524">
    <property type="term" value="F:ATP binding"/>
    <property type="evidence" value="ECO:0007669"/>
    <property type="project" value="UniProtKB-UniRule"/>
</dbReference>